<name>A0A4R5TVA9_9GAMM</name>
<keyword evidence="1" id="KW-0175">Coiled coil</keyword>
<organism evidence="4 5">
    <name type="scientific">Luteimonas aestuarii</name>
    <dbReference type="NCBI Taxonomy" id="453837"/>
    <lineage>
        <taxon>Bacteria</taxon>
        <taxon>Pseudomonadati</taxon>
        <taxon>Pseudomonadota</taxon>
        <taxon>Gammaproteobacteria</taxon>
        <taxon>Lysobacterales</taxon>
        <taxon>Lysobacteraceae</taxon>
        <taxon>Luteimonas</taxon>
    </lineage>
</organism>
<keyword evidence="5" id="KW-1185">Reference proteome</keyword>
<evidence type="ECO:0000256" key="2">
    <source>
        <dbReference type="SAM" id="Phobius"/>
    </source>
</evidence>
<evidence type="ECO:0000313" key="5">
    <source>
        <dbReference type="Proteomes" id="UP000294796"/>
    </source>
</evidence>
<comment type="caution">
    <text evidence="4">The sequence shown here is derived from an EMBL/GenBank/DDBJ whole genome shotgun (WGS) entry which is preliminary data.</text>
</comment>
<feature type="coiled-coil region" evidence="1">
    <location>
        <begin position="175"/>
        <end position="223"/>
    </location>
</feature>
<sequence length="297" mass="32206">MSIHPCRNGFVRDASRCRGHRPAHARRFAIALSLSCVALAACDRPQHTDGFASAATADVGMVAPRGAPGEEAGLRSFLAYEHVVGVRMPAAGIDSKLKAAQTACNEGRFGECVVLNVQQQGGDYPSASLGMRIVPTGVEPMVALASEGADIGQRSTRAEDLAVAVHDNELSLARLRNERERLQEFQSRRDLAVADMIALSRQVAEVESQLEAAEQQGAQHRRRIDTQLLTLNFQPPSGQSNRNDIVVALRESGGILAAGVAWTIRAFAFLLPIAVLVAGVVFWIRRRRRRRETSRGP</sequence>
<dbReference type="Proteomes" id="UP000294796">
    <property type="component" value="Unassembled WGS sequence"/>
</dbReference>
<evidence type="ECO:0000256" key="1">
    <source>
        <dbReference type="SAM" id="Coils"/>
    </source>
</evidence>
<accession>A0A4R5TVA9</accession>
<feature type="transmembrane region" description="Helical" evidence="2">
    <location>
        <begin position="262"/>
        <end position="284"/>
    </location>
</feature>
<dbReference type="AlphaFoldDB" id="A0A4R5TVA9"/>
<reference evidence="4 5" key="1">
    <citation type="submission" date="2019-03" db="EMBL/GenBank/DDBJ databases">
        <title>Luteimonas zhaokaii sp.nov., isolated from the rectal contents of Plateau pika in Yushu, Qinghai Province, China.</title>
        <authorList>
            <person name="Zhang G."/>
        </authorList>
    </citation>
    <scope>NUCLEOTIDE SEQUENCE [LARGE SCALE GENOMIC DNA]</scope>
    <source>
        <strain evidence="4 5">B9</strain>
    </source>
</reference>
<dbReference type="EMBL" id="SMTF01000004">
    <property type="protein sequence ID" value="TDK25026.1"/>
    <property type="molecule type" value="Genomic_DNA"/>
</dbReference>
<dbReference type="Pfam" id="PF14257">
    <property type="entry name" value="DUF4349"/>
    <property type="match status" value="1"/>
</dbReference>
<evidence type="ECO:0000313" key="4">
    <source>
        <dbReference type="EMBL" id="TDK25026.1"/>
    </source>
</evidence>
<keyword evidence="2" id="KW-0812">Transmembrane</keyword>
<dbReference type="OrthoDB" id="5701987at2"/>
<keyword evidence="2" id="KW-1133">Transmembrane helix</keyword>
<protein>
    <submittedName>
        <fullName evidence="4">DUF4349 domain-containing protein</fullName>
    </submittedName>
</protein>
<gene>
    <name evidence="4" type="ORF">E2F46_07590</name>
</gene>
<proteinExistence type="predicted"/>
<dbReference type="InterPro" id="IPR025645">
    <property type="entry name" value="DUF4349"/>
</dbReference>
<keyword evidence="2" id="KW-0472">Membrane</keyword>
<evidence type="ECO:0000259" key="3">
    <source>
        <dbReference type="Pfam" id="PF14257"/>
    </source>
</evidence>
<feature type="domain" description="DUF4349" evidence="3">
    <location>
        <begin position="94"/>
        <end position="285"/>
    </location>
</feature>